<evidence type="ECO:0000256" key="5">
    <source>
        <dbReference type="ARBA" id="ARBA00022450"/>
    </source>
</evidence>
<gene>
    <name evidence="18" type="ORF">J5N97_014455</name>
</gene>
<dbReference type="GO" id="GO:0005739">
    <property type="term" value="C:mitochondrion"/>
    <property type="evidence" value="ECO:0007669"/>
    <property type="project" value="UniProtKB-SubCell"/>
</dbReference>
<evidence type="ECO:0000256" key="1">
    <source>
        <dbReference type="ARBA" id="ARBA00004173"/>
    </source>
</evidence>
<evidence type="ECO:0000256" key="10">
    <source>
        <dbReference type="ARBA" id="ARBA00022982"/>
    </source>
</evidence>
<dbReference type="GO" id="GO:0000036">
    <property type="term" value="F:acyl carrier activity"/>
    <property type="evidence" value="ECO:0007669"/>
    <property type="project" value="TreeGrafter"/>
</dbReference>
<dbReference type="PANTHER" id="PTHR20863">
    <property type="entry name" value="ACYL CARRIER PROTEIN"/>
    <property type="match status" value="1"/>
</dbReference>
<evidence type="ECO:0000256" key="13">
    <source>
        <dbReference type="ARBA" id="ARBA00023160"/>
    </source>
</evidence>
<dbReference type="InterPro" id="IPR009081">
    <property type="entry name" value="PP-bd_ACP"/>
</dbReference>
<dbReference type="HAMAP" id="MF_01217">
    <property type="entry name" value="Acyl_carrier"/>
    <property type="match status" value="1"/>
</dbReference>
<dbReference type="PROSITE" id="PS00012">
    <property type="entry name" value="PHOSPHOPANTETHEINE"/>
    <property type="match status" value="1"/>
</dbReference>
<dbReference type="OrthoDB" id="448946at2759"/>
<sequence>MAASLRPAILRHIRIPVQPLGRHVLPSWLGSIRLMSGHGDDHLDRAEVVDRVLDVIKSFPKVDPSKVTPEVHFQNDLGLDSLDVVEIVMALEEEFKLEIPDKEADKIDSCPLAIEYIANHPMAG</sequence>
<organism evidence="18 19">
    <name type="scientific">Dioscorea zingiberensis</name>
    <dbReference type="NCBI Taxonomy" id="325984"/>
    <lineage>
        <taxon>Eukaryota</taxon>
        <taxon>Viridiplantae</taxon>
        <taxon>Streptophyta</taxon>
        <taxon>Embryophyta</taxon>
        <taxon>Tracheophyta</taxon>
        <taxon>Spermatophyta</taxon>
        <taxon>Magnoliopsida</taxon>
        <taxon>Liliopsida</taxon>
        <taxon>Dioscoreales</taxon>
        <taxon>Dioscoreaceae</taxon>
        <taxon>Dioscorea</taxon>
    </lineage>
</organism>
<evidence type="ECO:0000259" key="17">
    <source>
        <dbReference type="PROSITE" id="PS50075"/>
    </source>
</evidence>
<dbReference type="SUPFAM" id="SSF47336">
    <property type="entry name" value="ACP-like"/>
    <property type="match status" value="1"/>
</dbReference>
<evidence type="ECO:0000256" key="16">
    <source>
        <dbReference type="RuleBase" id="RU000722"/>
    </source>
</evidence>
<feature type="domain" description="Carrier" evidence="17">
    <location>
        <begin position="46"/>
        <end position="121"/>
    </location>
</feature>
<evidence type="ECO:0000256" key="14">
    <source>
        <dbReference type="ARBA" id="ARBA00057783"/>
    </source>
</evidence>
<evidence type="ECO:0000256" key="7">
    <source>
        <dbReference type="ARBA" id="ARBA00022553"/>
    </source>
</evidence>
<dbReference type="GO" id="GO:0000035">
    <property type="term" value="F:acyl binding"/>
    <property type="evidence" value="ECO:0007669"/>
    <property type="project" value="TreeGrafter"/>
</dbReference>
<dbReference type="Gene3D" id="1.10.1200.10">
    <property type="entry name" value="ACP-like"/>
    <property type="match status" value="1"/>
</dbReference>
<evidence type="ECO:0000313" key="19">
    <source>
        <dbReference type="Proteomes" id="UP001085076"/>
    </source>
</evidence>
<dbReference type="NCBIfam" id="NF002148">
    <property type="entry name" value="PRK00982.1-2"/>
    <property type="match status" value="1"/>
</dbReference>
<keyword evidence="4" id="KW-0813">Transport</keyword>
<protein>
    <recommendedName>
        <fullName evidence="16">Acyl carrier protein</fullName>
    </recommendedName>
</protein>
<reference evidence="18" key="2">
    <citation type="journal article" date="2022" name="Hortic Res">
        <title>The genome of Dioscorea zingiberensis sheds light on the biosynthesis, origin and evolution of the medicinally important diosgenin saponins.</title>
        <authorList>
            <person name="Li Y."/>
            <person name="Tan C."/>
            <person name="Li Z."/>
            <person name="Guo J."/>
            <person name="Li S."/>
            <person name="Chen X."/>
            <person name="Wang C."/>
            <person name="Dai X."/>
            <person name="Yang H."/>
            <person name="Song W."/>
            <person name="Hou L."/>
            <person name="Xu J."/>
            <person name="Tong Z."/>
            <person name="Xu A."/>
            <person name="Yuan X."/>
            <person name="Wang W."/>
            <person name="Yang Q."/>
            <person name="Chen L."/>
            <person name="Sun Z."/>
            <person name="Wang K."/>
            <person name="Pan B."/>
            <person name="Chen J."/>
            <person name="Bao Y."/>
            <person name="Liu F."/>
            <person name="Qi X."/>
            <person name="Gang D.R."/>
            <person name="Wen J."/>
            <person name="Li J."/>
        </authorList>
    </citation>
    <scope>NUCLEOTIDE SEQUENCE</scope>
    <source>
        <strain evidence="18">Dzin_1.0</strain>
    </source>
</reference>
<evidence type="ECO:0000256" key="15">
    <source>
        <dbReference type="ARBA" id="ARBA00063067"/>
    </source>
</evidence>
<comment type="subcellular location">
    <subcellularLocation>
        <location evidence="1">Mitochondrion</location>
    </subcellularLocation>
</comment>
<dbReference type="Pfam" id="PF00550">
    <property type="entry name" value="PP-binding"/>
    <property type="match status" value="1"/>
</dbReference>
<keyword evidence="6 16" id="KW-0444">Lipid biosynthesis</keyword>
<evidence type="ECO:0000256" key="12">
    <source>
        <dbReference type="ARBA" id="ARBA00023128"/>
    </source>
</evidence>
<keyword evidence="7" id="KW-0597">Phosphoprotein</keyword>
<dbReference type="InterPro" id="IPR036736">
    <property type="entry name" value="ACP-like_sf"/>
</dbReference>
<evidence type="ECO:0000256" key="2">
    <source>
        <dbReference type="ARBA" id="ARBA00005194"/>
    </source>
</evidence>
<keyword evidence="10" id="KW-0249">Electron transport</keyword>
<evidence type="ECO:0000256" key="3">
    <source>
        <dbReference type="ARBA" id="ARBA00010930"/>
    </source>
</evidence>
<evidence type="ECO:0000256" key="11">
    <source>
        <dbReference type="ARBA" id="ARBA00023098"/>
    </source>
</evidence>
<accession>A0A9D5CSH7</accession>
<comment type="pathway">
    <text evidence="2">Lipid metabolism; fatty acid biosynthesis.</text>
</comment>
<dbReference type="Proteomes" id="UP001085076">
    <property type="component" value="Miscellaneous, Linkage group lg03"/>
</dbReference>
<keyword evidence="12" id="KW-0496">Mitochondrion</keyword>
<evidence type="ECO:0000256" key="4">
    <source>
        <dbReference type="ARBA" id="ARBA00022448"/>
    </source>
</evidence>
<proteinExistence type="inferred from homology"/>
<dbReference type="NCBIfam" id="TIGR00517">
    <property type="entry name" value="acyl_carrier"/>
    <property type="match status" value="1"/>
</dbReference>
<keyword evidence="5 16" id="KW-0596">Phosphopantetheine</keyword>
<dbReference type="FunFam" id="1.10.1200.10:FF:000003">
    <property type="entry name" value="Acyl carrier protein"/>
    <property type="match status" value="1"/>
</dbReference>
<reference evidence="18" key="1">
    <citation type="submission" date="2021-03" db="EMBL/GenBank/DDBJ databases">
        <authorList>
            <person name="Li Z."/>
            <person name="Yang C."/>
        </authorList>
    </citation>
    <scope>NUCLEOTIDE SEQUENCE</scope>
    <source>
        <strain evidence="18">Dzin_1.0</strain>
        <tissue evidence="18">Leaf</tissue>
    </source>
</reference>
<keyword evidence="13 16" id="KW-0275">Fatty acid biosynthesis</keyword>
<name>A0A9D5CSH7_9LILI</name>
<dbReference type="AlphaFoldDB" id="A0A9D5CSH7"/>
<dbReference type="EMBL" id="JAGGNH010000003">
    <property type="protein sequence ID" value="KAJ0978981.1"/>
    <property type="molecule type" value="Genomic_DNA"/>
</dbReference>
<comment type="subunit">
    <text evidence="15">Complex I is composed of at least 49 different subunits.</text>
</comment>
<dbReference type="InterPro" id="IPR006162">
    <property type="entry name" value="Ppantetheine_attach_site"/>
</dbReference>
<evidence type="ECO:0000256" key="8">
    <source>
        <dbReference type="ARBA" id="ARBA00022832"/>
    </source>
</evidence>
<keyword evidence="11" id="KW-0443">Lipid metabolism</keyword>
<dbReference type="InterPro" id="IPR003231">
    <property type="entry name" value="ACP"/>
</dbReference>
<keyword evidence="19" id="KW-1185">Reference proteome</keyword>
<comment type="caution">
    <text evidence="18">The sequence shown here is derived from an EMBL/GenBank/DDBJ whole genome shotgun (WGS) entry which is preliminary data.</text>
</comment>
<evidence type="ECO:0000256" key="9">
    <source>
        <dbReference type="ARBA" id="ARBA00022946"/>
    </source>
</evidence>
<keyword evidence="8" id="KW-0276">Fatty acid metabolism</keyword>
<dbReference type="PROSITE" id="PS50075">
    <property type="entry name" value="CARRIER"/>
    <property type="match status" value="1"/>
</dbReference>
<dbReference type="PANTHER" id="PTHR20863:SF28">
    <property type="entry name" value="ACYL CARRIER PROTEIN, MITOCHONDRIAL"/>
    <property type="match status" value="1"/>
</dbReference>
<comment type="function">
    <text evidence="14">Carrier of the growing fatty acid chain in fatty acid biosynthesis. May be involved in the synthesis of short and medium chain fatty acids. Accessory and non-catalytic subunit of the mitochondrial membrane respiratory chain NADH dehydrogenase (Complex I), which functions in the transfer of electrons from NADH to the respiratory chain.</text>
</comment>
<evidence type="ECO:0000313" key="18">
    <source>
        <dbReference type="EMBL" id="KAJ0978981.1"/>
    </source>
</evidence>
<comment type="similarity">
    <text evidence="3">Belongs to the acyl carrier protein (ACP) family.</text>
</comment>
<evidence type="ECO:0000256" key="6">
    <source>
        <dbReference type="ARBA" id="ARBA00022516"/>
    </source>
</evidence>
<keyword evidence="9" id="KW-0809">Transit peptide</keyword>